<dbReference type="CDD" id="cd06464">
    <property type="entry name" value="ACD_sHsps-like"/>
    <property type="match status" value="1"/>
</dbReference>
<organism evidence="5 6">
    <name type="scientific">Skermanella cutis</name>
    <dbReference type="NCBI Taxonomy" id="2775420"/>
    <lineage>
        <taxon>Bacteria</taxon>
        <taxon>Pseudomonadati</taxon>
        <taxon>Pseudomonadota</taxon>
        <taxon>Alphaproteobacteria</taxon>
        <taxon>Rhodospirillales</taxon>
        <taxon>Azospirillaceae</taxon>
        <taxon>Skermanella</taxon>
    </lineage>
</organism>
<gene>
    <name evidence="5" type="ORF">IGS68_25580</name>
</gene>
<dbReference type="RefSeq" id="WP_201075421.1">
    <property type="nucleotide sequence ID" value="NZ_CP067420.1"/>
</dbReference>
<dbReference type="PANTHER" id="PTHR11527">
    <property type="entry name" value="HEAT-SHOCK PROTEIN 20 FAMILY MEMBER"/>
    <property type="match status" value="1"/>
</dbReference>
<comment type="similarity">
    <text evidence="1 2">Belongs to the small heat shock protein (HSP20) family.</text>
</comment>
<proteinExistence type="inferred from homology"/>
<feature type="domain" description="SHSP" evidence="4">
    <location>
        <begin position="70"/>
        <end position="184"/>
    </location>
</feature>
<evidence type="ECO:0000313" key="6">
    <source>
        <dbReference type="Proteomes" id="UP000595197"/>
    </source>
</evidence>
<dbReference type="InterPro" id="IPR008978">
    <property type="entry name" value="HSP20-like_chaperone"/>
</dbReference>
<dbReference type="EMBL" id="CP067420">
    <property type="protein sequence ID" value="QQP89318.1"/>
    <property type="molecule type" value="Genomic_DNA"/>
</dbReference>
<dbReference type="SUPFAM" id="SSF49764">
    <property type="entry name" value="HSP20-like chaperones"/>
    <property type="match status" value="1"/>
</dbReference>
<feature type="region of interest" description="Disordered" evidence="3">
    <location>
        <begin position="113"/>
        <end position="132"/>
    </location>
</feature>
<name>A0ABX7B5B6_9PROT</name>
<evidence type="ECO:0000256" key="1">
    <source>
        <dbReference type="PROSITE-ProRule" id="PRU00285"/>
    </source>
</evidence>
<dbReference type="Pfam" id="PF00011">
    <property type="entry name" value="HSP20"/>
    <property type="match status" value="1"/>
</dbReference>
<dbReference type="Gene3D" id="2.60.40.790">
    <property type="match status" value="1"/>
</dbReference>
<feature type="compositionally biased region" description="Basic and acidic residues" evidence="3">
    <location>
        <begin position="114"/>
        <end position="132"/>
    </location>
</feature>
<dbReference type="PROSITE" id="PS01031">
    <property type="entry name" value="SHSP"/>
    <property type="match status" value="1"/>
</dbReference>
<evidence type="ECO:0000256" key="3">
    <source>
        <dbReference type="SAM" id="MobiDB-lite"/>
    </source>
</evidence>
<dbReference type="Proteomes" id="UP000595197">
    <property type="component" value="Chromosome"/>
</dbReference>
<keyword evidence="6" id="KW-1185">Reference proteome</keyword>
<reference evidence="5" key="1">
    <citation type="submission" date="2021-02" db="EMBL/GenBank/DDBJ databases">
        <title>Skermanella TT6 skin isolate.</title>
        <authorList>
            <person name="Lee K."/>
            <person name="Ganzorig M."/>
        </authorList>
    </citation>
    <scope>NUCLEOTIDE SEQUENCE</scope>
    <source>
        <strain evidence="5">TT6</strain>
    </source>
</reference>
<dbReference type="InterPro" id="IPR002068">
    <property type="entry name" value="A-crystallin/Hsp20_dom"/>
</dbReference>
<feature type="region of interest" description="Disordered" evidence="3">
    <location>
        <begin position="1"/>
        <end position="30"/>
    </location>
</feature>
<protein>
    <submittedName>
        <fullName evidence="5">Hsp20/alpha crystallin family protein</fullName>
    </submittedName>
</protein>
<evidence type="ECO:0000256" key="2">
    <source>
        <dbReference type="RuleBase" id="RU003616"/>
    </source>
</evidence>
<dbReference type="InterPro" id="IPR031107">
    <property type="entry name" value="Small_HSP"/>
</dbReference>
<accession>A0ABX7B5B6</accession>
<sequence>MTGTLEKPAMKTETQPAATEEKGAAGRARHPLLSLRDEIDRLFDDFSAGMMRSPFRARLMDFEPFRRFESALSGAVPTAEIAEKEKEYVVTLELPGIDQKDVEISVSGRMMTVKGEKREEKEETEKQLHLSERRYGSFHRSFPIPETVDQDRIAAAMKDGVLTVTLPKTEAAARPARKIEVSGS</sequence>
<evidence type="ECO:0000259" key="4">
    <source>
        <dbReference type="PROSITE" id="PS01031"/>
    </source>
</evidence>
<evidence type="ECO:0000313" key="5">
    <source>
        <dbReference type="EMBL" id="QQP89318.1"/>
    </source>
</evidence>